<dbReference type="EMBL" id="CP017305">
    <property type="protein sequence ID" value="AOS83179.1"/>
    <property type="molecule type" value="Genomic_DNA"/>
</dbReference>
<dbReference type="KEGG" id="clz:BIU88_02865"/>
<protein>
    <submittedName>
        <fullName evidence="1">Uncharacterized protein</fullName>
    </submittedName>
</protein>
<accession>A0A1D8D6G4</accession>
<proteinExistence type="predicted"/>
<reference evidence="1" key="1">
    <citation type="submission" date="2016-09" db="EMBL/GenBank/DDBJ databases">
        <title>Genome sequence of Chlorobaculum limnaeum.</title>
        <authorList>
            <person name="Liu Z."/>
            <person name="Tank M."/>
            <person name="Bryant D.A."/>
        </authorList>
    </citation>
    <scope>NUCLEOTIDE SEQUENCE [LARGE SCALE GENOMIC DNA]</scope>
    <source>
        <strain evidence="1">DSM 1677</strain>
    </source>
</reference>
<evidence type="ECO:0000313" key="2">
    <source>
        <dbReference type="Proteomes" id="UP000095185"/>
    </source>
</evidence>
<gene>
    <name evidence="1" type="ORF">BIU88_02865</name>
</gene>
<keyword evidence="2" id="KW-1185">Reference proteome</keyword>
<name>A0A1D8D6G4_CHLLM</name>
<dbReference type="AlphaFoldDB" id="A0A1D8D6G4"/>
<evidence type="ECO:0000313" key="1">
    <source>
        <dbReference type="EMBL" id="AOS83179.1"/>
    </source>
</evidence>
<sequence length="186" mass="20495">MTTKLAGTVAPQGSVLTGLDAGIIVEFSKENSTLFKANNTTCPSIKDTIKLGEQVLDLYGKGKWNKKWVIITELVEAESATVIISNSSNGKIELKANANIDAPAMDIADAEFKFSTLFSKGLESKIVSAEGLTPLFKIMGMKTRIFLPPMFKAQKVMSFDLFTPEMARGEYKDDIYFGYISDEERE</sequence>
<dbReference type="Proteomes" id="UP000095185">
    <property type="component" value="Chromosome"/>
</dbReference>
<organism evidence="1 2">
    <name type="scientific">Chlorobaculum limnaeum</name>
    <dbReference type="NCBI Taxonomy" id="274537"/>
    <lineage>
        <taxon>Bacteria</taxon>
        <taxon>Pseudomonadati</taxon>
        <taxon>Chlorobiota</taxon>
        <taxon>Chlorobiia</taxon>
        <taxon>Chlorobiales</taxon>
        <taxon>Chlorobiaceae</taxon>
        <taxon>Chlorobaculum</taxon>
    </lineage>
</organism>